<proteinExistence type="predicted"/>
<keyword evidence="1" id="KW-0175">Coiled coil</keyword>
<name>A0A0L6VKT4_9BASI</name>
<feature type="region of interest" description="Disordered" evidence="2">
    <location>
        <begin position="404"/>
        <end position="545"/>
    </location>
</feature>
<feature type="compositionally biased region" description="Polar residues" evidence="2">
    <location>
        <begin position="246"/>
        <end position="290"/>
    </location>
</feature>
<feature type="compositionally biased region" description="Polar residues" evidence="2">
    <location>
        <begin position="345"/>
        <end position="365"/>
    </location>
</feature>
<dbReference type="GO" id="GO:0005886">
    <property type="term" value="C:plasma membrane"/>
    <property type="evidence" value="ECO:0007669"/>
    <property type="project" value="TreeGrafter"/>
</dbReference>
<dbReference type="OrthoDB" id="5599269at2759"/>
<feature type="compositionally biased region" description="Pro residues" evidence="2">
    <location>
        <begin position="433"/>
        <end position="443"/>
    </location>
</feature>
<protein>
    <recommendedName>
        <fullName evidence="5">Sphingolipid long chain base-responsive protein LSP1</fullName>
    </recommendedName>
</protein>
<dbReference type="PANTHER" id="PTHR31962:SF6">
    <property type="entry name" value="EISOSOME COMPONENT PIL1-DOMAIN-CONTAINING PROTEIN"/>
    <property type="match status" value="1"/>
</dbReference>
<feature type="region of interest" description="Disordered" evidence="2">
    <location>
        <begin position="245"/>
        <end position="373"/>
    </location>
</feature>
<dbReference type="InterPro" id="IPR028245">
    <property type="entry name" value="PIL1/LSP1"/>
</dbReference>
<dbReference type="GO" id="GO:0008289">
    <property type="term" value="F:lipid binding"/>
    <property type="evidence" value="ECO:0007669"/>
    <property type="project" value="TreeGrafter"/>
</dbReference>
<evidence type="ECO:0000256" key="2">
    <source>
        <dbReference type="SAM" id="MobiDB-lite"/>
    </source>
</evidence>
<sequence length="580" mass="62737">MTSFLSDAKARIQHTNKLSLAPKDIKNLADIISTEKSVLSSSSKLSVDYRKAAEALKEWGLNEGDDLSDILPKLSILLCHLADAQSRFSDHDGTYRIHFKSIRMREESLAALKKGKETIQSKIAGLEKKTAKLSSENKDLPTFTTRLQEARSELISLENSISIEEARLSDFKRETVREGISLRLGAMLELAEKMMIVCEFGKMLAAEVPLEKTAPGSGRAPYCASQKTQAVVEKAQRCLTEVVFNPTPSAGNLNPETSSEVQSNLSPTSDIQYPITPRQTQHVTDVSQSLPKELPPLYFDEPGVENPIKSPNAANSPSNSLSPTTHTHFENRSSLPYSSEPEASHPSNASAQASYNTESNVSNISPPMPASQVPATLTSRLVSRNPPDVAGESHERSSHLDNVFYLRGPNGVPQPTGPGNPTESIYSPSSLYSPPPSANPPEGQPYHNRYSQPSAQSSPLQYTSTLASADPSVVKPCSGPGRGDTDDALTNSCYSPRPRDPSVSSGVSGLPTTEGRTTKARAFRRPIANQASSPPETQTRSIESSQAVIAIDELTSTGASTVVQPLHINKRDTSSNYDQR</sequence>
<feature type="compositionally biased region" description="Low complexity" evidence="2">
    <location>
        <begin position="310"/>
        <end position="323"/>
    </location>
</feature>
<dbReference type="GO" id="GO:0006897">
    <property type="term" value="P:endocytosis"/>
    <property type="evidence" value="ECO:0007669"/>
    <property type="project" value="TreeGrafter"/>
</dbReference>
<evidence type="ECO:0000313" key="4">
    <source>
        <dbReference type="Proteomes" id="UP000037035"/>
    </source>
</evidence>
<dbReference type="AlphaFoldDB" id="A0A0L6VKT4"/>
<dbReference type="Proteomes" id="UP000037035">
    <property type="component" value="Unassembled WGS sequence"/>
</dbReference>
<dbReference type="STRING" id="27349.A0A0L6VKT4"/>
<keyword evidence="4" id="KW-1185">Reference proteome</keyword>
<dbReference type="EMBL" id="LAVV01005631">
    <property type="protein sequence ID" value="KNZ60745.1"/>
    <property type="molecule type" value="Genomic_DNA"/>
</dbReference>
<dbReference type="Pfam" id="PF13805">
    <property type="entry name" value="Pil1"/>
    <property type="match status" value="1"/>
</dbReference>
<gene>
    <name evidence="3" type="ORF">VP01_1506g4</name>
</gene>
<dbReference type="GO" id="GO:0070941">
    <property type="term" value="P:eisosome assembly"/>
    <property type="evidence" value="ECO:0007669"/>
    <property type="project" value="TreeGrafter"/>
</dbReference>
<dbReference type="InterPro" id="IPR027267">
    <property type="entry name" value="AH/BAR_dom_sf"/>
</dbReference>
<evidence type="ECO:0000256" key="1">
    <source>
        <dbReference type="SAM" id="Coils"/>
    </source>
</evidence>
<organism evidence="3 4">
    <name type="scientific">Puccinia sorghi</name>
    <dbReference type="NCBI Taxonomy" id="27349"/>
    <lineage>
        <taxon>Eukaryota</taxon>
        <taxon>Fungi</taxon>
        <taxon>Dikarya</taxon>
        <taxon>Basidiomycota</taxon>
        <taxon>Pucciniomycotina</taxon>
        <taxon>Pucciniomycetes</taxon>
        <taxon>Pucciniales</taxon>
        <taxon>Pucciniaceae</taxon>
        <taxon>Puccinia</taxon>
    </lineage>
</organism>
<dbReference type="Gene3D" id="1.20.1270.60">
    <property type="entry name" value="Arfaptin homology (AH) domain/BAR domain"/>
    <property type="match status" value="1"/>
</dbReference>
<accession>A0A0L6VKT4</accession>
<feature type="compositionally biased region" description="Polar residues" evidence="2">
    <location>
        <begin position="502"/>
        <end position="515"/>
    </location>
</feature>
<feature type="compositionally biased region" description="Polar residues" evidence="2">
    <location>
        <begin position="529"/>
        <end position="545"/>
    </location>
</feature>
<dbReference type="VEuPathDB" id="FungiDB:VP01_1506g4"/>
<reference evidence="3 4" key="1">
    <citation type="submission" date="2015-08" db="EMBL/GenBank/DDBJ databases">
        <title>Next Generation Sequencing and Analysis of the Genome of Puccinia sorghi L Schw, the Causal Agent of Maize Common Rust.</title>
        <authorList>
            <person name="Rochi L."/>
            <person name="Burguener G."/>
            <person name="Darino M."/>
            <person name="Turjanski A."/>
            <person name="Kreff E."/>
            <person name="Dieguez M.J."/>
            <person name="Sacco F."/>
        </authorList>
    </citation>
    <scope>NUCLEOTIDE SEQUENCE [LARGE SCALE GENOMIC DNA]</scope>
    <source>
        <strain evidence="3 4">RO10H11247</strain>
    </source>
</reference>
<comment type="caution">
    <text evidence="3">The sequence shown here is derived from an EMBL/GenBank/DDBJ whole genome shotgun (WGS) entry which is preliminary data.</text>
</comment>
<dbReference type="GO" id="GO:0036286">
    <property type="term" value="C:eisosome filament"/>
    <property type="evidence" value="ECO:0007669"/>
    <property type="project" value="TreeGrafter"/>
</dbReference>
<dbReference type="PANTHER" id="PTHR31962">
    <property type="entry name" value="SPHINGOLIPID LONG CHAIN BASE-RESPONSIVE PROTEIN PIL1"/>
    <property type="match status" value="1"/>
</dbReference>
<evidence type="ECO:0000313" key="3">
    <source>
        <dbReference type="EMBL" id="KNZ60745.1"/>
    </source>
</evidence>
<feature type="coiled-coil region" evidence="1">
    <location>
        <begin position="109"/>
        <end position="174"/>
    </location>
</feature>
<feature type="compositionally biased region" description="Polar residues" evidence="2">
    <location>
        <begin position="449"/>
        <end position="467"/>
    </location>
</feature>
<evidence type="ECO:0008006" key="5">
    <source>
        <dbReference type="Google" id="ProtNLM"/>
    </source>
</evidence>